<proteinExistence type="predicted"/>
<feature type="domain" description="Ig-like" evidence="5">
    <location>
        <begin position="123"/>
        <end position="200"/>
    </location>
</feature>
<dbReference type="Gene3D" id="2.60.40.10">
    <property type="entry name" value="Immunoglobulins"/>
    <property type="match status" value="17"/>
</dbReference>
<dbReference type="InterPro" id="IPR013783">
    <property type="entry name" value="Ig-like_fold"/>
</dbReference>
<keyword evidence="1" id="KW-0732">Signal</keyword>
<dbReference type="PANTHER" id="PTHR12231:SF218">
    <property type="entry name" value="MICROFIBRILLAR-ASSOCIATED PROTEIN 3-LIKE"/>
    <property type="match status" value="1"/>
</dbReference>
<evidence type="ECO:0000256" key="3">
    <source>
        <dbReference type="ARBA" id="ARBA00023157"/>
    </source>
</evidence>
<evidence type="ECO:0000259" key="5">
    <source>
        <dbReference type="PROSITE" id="PS50835"/>
    </source>
</evidence>
<keyword evidence="2" id="KW-0677">Repeat</keyword>
<evidence type="ECO:0000313" key="7">
    <source>
        <dbReference type="Proteomes" id="UP000826234"/>
    </source>
</evidence>
<evidence type="ECO:0000313" key="6">
    <source>
        <dbReference type="EMBL" id="KAH0621546.1"/>
    </source>
</evidence>
<dbReference type="PROSITE" id="PS50835">
    <property type="entry name" value="IG_LIKE"/>
    <property type="match status" value="17"/>
</dbReference>
<dbReference type="InterPro" id="IPR013098">
    <property type="entry name" value="Ig_I-set"/>
</dbReference>
<name>A0ABQ7SW48_PHRPL</name>
<feature type="domain" description="Ig-like" evidence="5">
    <location>
        <begin position="405"/>
        <end position="494"/>
    </location>
</feature>
<protein>
    <recommendedName>
        <fullName evidence="5">Ig-like domain-containing protein</fullName>
    </recommendedName>
</protein>
<gene>
    <name evidence="6" type="ORF">JD844_022941</name>
</gene>
<dbReference type="InterPro" id="IPR003599">
    <property type="entry name" value="Ig_sub"/>
</dbReference>
<dbReference type="EMBL" id="JAIPUX010003289">
    <property type="protein sequence ID" value="KAH0621546.1"/>
    <property type="molecule type" value="Genomic_DNA"/>
</dbReference>
<feature type="domain" description="Ig-like" evidence="5">
    <location>
        <begin position="595"/>
        <end position="685"/>
    </location>
</feature>
<feature type="domain" description="Ig-like" evidence="5">
    <location>
        <begin position="216"/>
        <end position="307"/>
    </location>
</feature>
<dbReference type="InterPro" id="IPR013106">
    <property type="entry name" value="Ig_V-set"/>
</dbReference>
<feature type="domain" description="Ig-like" evidence="5">
    <location>
        <begin position="313"/>
        <end position="401"/>
    </location>
</feature>
<feature type="domain" description="Ig-like" evidence="5">
    <location>
        <begin position="1160"/>
        <end position="1237"/>
    </location>
</feature>
<evidence type="ECO:0000256" key="1">
    <source>
        <dbReference type="ARBA" id="ARBA00022729"/>
    </source>
</evidence>
<feature type="domain" description="Ig-like" evidence="5">
    <location>
        <begin position="30"/>
        <end position="118"/>
    </location>
</feature>
<dbReference type="SUPFAM" id="SSF48726">
    <property type="entry name" value="Immunoglobulin"/>
    <property type="match status" value="17"/>
</dbReference>
<organism evidence="6 7">
    <name type="scientific">Phrynosoma platyrhinos</name>
    <name type="common">Desert horned lizard</name>
    <dbReference type="NCBI Taxonomy" id="52577"/>
    <lineage>
        <taxon>Eukaryota</taxon>
        <taxon>Metazoa</taxon>
        <taxon>Chordata</taxon>
        <taxon>Craniata</taxon>
        <taxon>Vertebrata</taxon>
        <taxon>Euteleostomi</taxon>
        <taxon>Lepidosauria</taxon>
        <taxon>Squamata</taxon>
        <taxon>Bifurcata</taxon>
        <taxon>Unidentata</taxon>
        <taxon>Episquamata</taxon>
        <taxon>Toxicofera</taxon>
        <taxon>Iguania</taxon>
        <taxon>Phrynosomatidae</taxon>
        <taxon>Phrynosomatinae</taxon>
        <taxon>Phrynosoma</taxon>
    </lineage>
</organism>
<dbReference type="InterPro" id="IPR051170">
    <property type="entry name" value="Neural/epithelial_adhesion"/>
</dbReference>
<dbReference type="InterPro" id="IPR003598">
    <property type="entry name" value="Ig_sub2"/>
</dbReference>
<evidence type="ECO:0000256" key="4">
    <source>
        <dbReference type="ARBA" id="ARBA00023319"/>
    </source>
</evidence>
<dbReference type="CDD" id="cd00096">
    <property type="entry name" value="Ig"/>
    <property type="match status" value="4"/>
</dbReference>
<sequence length="1634" mass="178249">MSTTELLMNTTILTKQGTKQAEIVLKLKPPVFSKKPSPVDTLKGSDVILQCEIAGTPPFEVAWFKDRKQVRSSKKFKVTTKNFNASVHILNLEAADTGEYQCKATNEVGSDTCSCTVKFKEPPRFVKKLTDTSTYAGEPTALRAVVEGSQPISVVWLKDKGEIIRESENIQISFSDNIATLQIANAEATNGGKYICQIKNDAGMRECAGYLQVLEPAVILEKPEPMTVTAGSAFSLECTVGGTPELIAKWFKDGRELSNSRKHQITFFNKVATLKVLSADMDDRGLYTFEVHNEVGKSSCTSSVDISDHIVPPSFVRRLKETFGVLGSSVVLECKISGSSPISITWFYGGNEIFSGDKYEIAFSENVCALKVNALDSSDTGPYTCTATNVAGSDECSAFLTVQEPAVFVKKLSDFSVEHGKSIILESTFSGTPPLTVTWRKNGLNITQSPKCNITTTEKSGILEVLNSTREDEGEYVCEVANDAGEDVLIMDLSSSESPYFVKHLEGAEVTVGEPASLQCQVAGTPEIKVSWYKGDAKLRSTQAYKMHFKNNVASLVFSQVDNADIGEYICKAENSVGFATSIATLAVKDRKLPPSFTRKLKDIQETVGAPVAFDCRIIGSEPLQVSWYKDGALLRDDDNIQSTFLNNVATLQILQTDMAHCGQYTCTAQNALGTASASAKLQLTEHLKPPYFDVKPLPLDVALGESGSFKCHVTGSMPMKVTWAKDNREIRPGGNYKITLVENTATLTVLKVGKGDAGLYTCYASNSAGKDSCAAQLSFKEPPRFIKKLDSSRVVKENDSTRYECKIGGSPEINVVWYKGESQIHPSNKYSMSFTDSVAVIEMHNLSVEDSGDYACEAQNSAGSASSSTSLKVKAPPVFHKKPRPVETLRGFDVHLECELKGTPPFQVSWYKDKREIRSSKKYKILSENYLTSIHILNVDAADIGEYHCKAINDVGSDTCICSVALKVPPKFVKKLHDISATIGEPAELQATVEGSEPISVLWLKDKGEIIRESDNLWMSYSDKVAVLQVVNAEPSNTGKYTCQIKNDAGSQECFAMLSVLEPATIVEKPGPMKVTAGDSCTLECRVAGTPELTARWFKDGHELSTDHKYKITFFNKVSALKILNTELQDSGEYTFEVKNSVGQSSCTASVQVSDRIIPPLFTKKLKETHGLLGSSAVLECKVIGSPPISVSWFHDGYEITSGDKYQAALTDNTCSLTVNSLEESDAGNYSCTATNVAGSDECDAYFIVREPPSFVKKPEPLQVLSGANITFTSIIKGTLPFDVKWFRGSVELVPGHRCNISLEESVAELELFDVHPVQSGDYTCIVTNEAGKISCTTHLFVKEPAKFVKRLNDFNVKKGKQLILECTYTGTPPISVSWKKNGIKISQSEKSHITTTETSAILEISNCKMDDAGLYSCYIENDSGQDNSQATVLILEPPYFVRNVEPVQITVGDSASLQCQIAGTPEIIVSWYKGDTKLRATATSKMHFKNQVATLVFTQVDSNDSGEYICKAENSVGEAVSAALLSVQERKLPPSFSRKLRDIHETVGLPITFDCGITGSEPVEVTWYKDGAQIRDGYNVQTSYLNNVATLQISQTDMSLAGQYTCTASNAIGTASSNARLILTGLSITKSL</sequence>
<feature type="domain" description="Ig-like" evidence="5">
    <location>
        <begin position="1064"/>
        <end position="1155"/>
    </location>
</feature>
<feature type="domain" description="Ig-like" evidence="5">
    <location>
        <begin position="971"/>
        <end position="1060"/>
    </location>
</feature>
<keyword evidence="4" id="KW-0393">Immunoglobulin domain</keyword>
<keyword evidence="3" id="KW-1015">Disulfide bond</keyword>
<dbReference type="Pfam" id="PF07679">
    <property type="entry name" value="I-set"/>
    <property type="match status" value="17"/>
</dbReference>
<feature type="domain" description="Ig-like" evidence="5">
    <location>
        <begin position="784"/>
        <end position="873"/>
    </location>
</feature>
<dbReference type="InterPro" id="IPR007110">
    <property type="entry name" value="Ig-like_dom"/>
</dbReference>
<dbReference type="SMART" id="SM00409">
    <property type="entry name" value="IG"/>
    <property type="match status" value="17"/>
</dbReference>
<feature type="domain" description="Ig-like" evidence="5">
    <location>
        <begin position="499"/>
        <end position="587"/>
    </location>
</feature>
<feature type="domain" description="Ig-like" evidence="5">
    <location>
        <begin position="1536"/>
        <end position="1626"/>
    </location>
</feature>
<accession>A0ABQ7SW48</accession>
<dbReference type="InterPro" id="IPR036179">
    <property type="entry name" value="Ig-like_dom_sf"/>
</dbReference>
<dbReference type="SMART" id="SM00406">
    <property type="entry name" value="IGv"/>
    <property type="match status" value="7"/>
</dbReference>
<feature type="domain" description="Ig-like" evidence="5">
    <location>
        <begin position="878"/>
        <end position="966"/>
    </location>
</feature>
<dbReference type="Proteomes" id="UP000826234">
    <property type="component" value="Unassembled WGS sequence"/>
</dbReference>
<evidence type="ECO:0000256" key="2">
    <source>
        <dbReference type="ARBA" id="ARBA00022737"/>
    </source>
</evidence>
<comment type="caution">
    <text evidence="6">The sequence shown here is derived from an EMBL/GenBank/DDBJ whole genome shotgun (WGS) entry which is preliminary data.</text>
</comment>
<dbReference type="PANTHER" id="PTHR12231">
    <property type="entry name" value="CTX-RELATED TYPE I TRANSMEMBRANE PROTEIN"/>
    <property type="match status" value="1"/>
</dbReference>
<reference evidence="6 7" key="1">
    <citation type="journal article" date="2022" name="Gigascience">
        <title>A chromosome-level genome assembly and annotation of the desert horned lizard, Phrynosoma platyrhinos, provides insight into chromosomal rearrangements among reptiles.</title>
        <authorList>
            <person name="Koochekian N."/>
            <person name="Ascanio A."/>
            <person name="Farleigh K."/>
            <person name="Card D.C."/>
            <person name="Schield D.R."/>
            <person name="Castoe T.A."/>
            <person name="Jezkova T."/>
        </authorList>
    </citation>
    <scope>NUCLEOTIDE SEQUENCE [LARGE SCALE GENOMIC DNA]</scope>
    <source>
        <strain evidence="6">NK-2021</strain>
    </source>
</reference>
<feature type="domain" description="Ig-like" evidence="5">
    <location>
        <begin position="1440"/>
        <end position="1528"/>
    </location>
</feature>
<feature type="domain" description="Ig-like" evidence="5">
    <location>
        <begin position="1254"/>
        <end position="1336"/>
    </location>
</feature>
<feature type="domain" description="Ig-like" evidence="5">
    <location>
        <begin position="1346"/>
        <end position="1435"/>
    </location>
</feature>
<dbReference type="SMART" id="SM00408">
    <property type="entry name" value="IGc2"/>
    <property type="match status" value="17"/>
</dbReference>
<keyword evidence="7" id="KW-1185">Reference proteome</keyword>
<feature type="domain" description="Ig-like" evidence="5">
    <location>
        <begin position="691"/>
        <end position="779"/>
    </location>
</feature>